<evidence type="ECO:0000313" key="6">
    <source>
        <dbReference type="Proteomes" id="UP001237448"/>
    </source>
</evidence>
<dbReference type="InterPro" id="IPR052526">
    <property type="entry name" value="HTH-type_Bedaq_tolerance"/>
</dbReference>
<keyword evidence="6" id="KW-1185">Reference proteome</keyword>
<keyword evidence="2 5" id="KW-0238">DNA-binding</keyword>
<dbReference type="SMART" id="SM00347">
    <property type="entry name" value="HTH_MARR"/>
    <property type="match status" value="1"/>
</dbReference>
<dbReference type="PANTHER" id="PTHR39515:SF2">
    <property type="entry name" value="HTH-TYPE TRANSCRIPTIONAL REGULATOR RV0880"/>
    <property type="match status" value="1"/>
</dbReference>
<gene>
    <name evidence="5" type="ORF">J3R73_001668</name>
</gene>
<reference evidence="5 6" key="1">
    <citation type="submission" date="2023-07" db="EMBL/GenBank/DDBJ databases">
        <title>Genomic Encyclopedia of Type Strains, Phase IV (KMG-IV): sequencing the most valuable type-strain genomes for metagenomic binning, comparative biology and taxonomic classification.</title>
        <authorList>
            <person name="Goeker M."/>
        </authorList>
    </citation>
    <scope>NUCLEOTIDE SEQUENCE [LARGE SCALE GENOMIC DNA]</scope>
    <source>
        <strain evidence="5 6">DSM 5896</strain>
    </source>
</reference>
<evidence type="ECO:0000256" key="3">
    <source>
        <dbReference type="ARBA" id="ARBA00023163"/>
    </source>
</evidence>
<feature type="domain" description="HTH marR-type" evidence="4">
    <location>
        <begin position="14"/>
        <end position="144"/>
    </location>
</feature>
<evidence type="ECO:0000313" key="5">
    <source>
        <dbReference type="EMBL" id="MDQ0391876.1"/>
    </source>
</evidence>
<dbReference type="RefSeq" id="WP_307424901.1">
    <property type="nucleotide sequence ID" value="NZ_JAUSVK010000001.1"/>
</dbReference>
<dbReference type="Gene3D" id="1.10.10.10">
    <property type="entry name" value="Winged helix-like DNA-binding domain superfamily/Winged helix DNA-binding domain"/>
    <property type="match status" value="1"/>
</dbReference>
<protein>
    <submittedName>
        <fullName evidence="5">DNA-binding MarR family transcriptional regulator</fullName>
    </submittedName>
</protein>
<dbReference type="PANTHER" id="PTHR39515">
    <property type="entry name" value="CONSERVED PROTEIN"/>
    <property type="match status" value="1"/>
</dbReference>
<proteinExistence type="predicted"/>
<dbReference type="PROSITE" id="PS50995">
    <property type="entry name" value="HTH_MARR_2"/>
    <property type="match status" value="1"/>
</dbReference>
<dbReference type="InterPro" id="IPR036388">
    <property type="entry name" value="WH-like_DNA-bd_sf"/>
</dbReference>
<accession>A0ABU0FBR5</accession>
<sequence>MPFSPSHATTRCSSSMNCVPLHRLYRRLRQESVDTHEGISPFQNLLLVAILKHPGIGVGELARMEKLRGPTISGHIGPMETAGLVRAVPDPHDRRRAGLHLTDKGRDLIETLRNRRRDWLAGQLALLPPEARQAIRGAIGPLTALTQ</sequence>
<dbReference type="SUPFAM" id="SSF46785">
    <property type="entry name" value="Winged helix' DNA-binding domain"/>
    <property type="match status" value="1"/>
</dbReference>
<evidence type="ECO:0000256" key="1">
    <source>
        <dbReference type="ARBA" id="ARBA00023015"/>
    </source>
</evidence>
<dbReference type="InterPro" id="IPR023187">
    <property type="entry name" value="Tscrpt_reg_MarR-type_CS"/>
</dbReference>
<dbReference type="PROSITE" id="PS01117">
    <property type="entry name" value="HTH_MARR_1"/>
    <property type="match status" value="1"/>
</dbReference>
<dbReference type="EMBL" id="JAUSVK010000001">
    <property type="protein sequence ID" value="MDQ0391876.1"/>
    <property type="molecule type" value="Genomic_DNA"/>
</dbReference>
<dbReference type="Pfam" id="PF12802">
    <property type="entry name" value="MarR_2"/>
    <property type="match status" value="1"/>
</dbReference>
<dbReference type="Proteomes" id="UP001237448">
    <property type="component" value="Unassembled WGS sequence"/>
</dbReference>
<dbReference type="InterPro" id="IPR000835">
    <property type="entry name" value="HTH_MarR-typ"/>
</dbReference>
<name>A0ABU0FBR5_9HYPH</name>
<evidence type="ECO:0000259" key="4">
    <source>
        <dbReference type="PROSITE" id="PS50995"/>
    </source>
</evidence>
<keyword evidence="1" id="KW-0805">Transcription regulation</keyword>
<evidence type="ECO:0000256" key="2">
    <source>
        <dbReference type="ARBA" id="ARBA00023125"/>
    </source>
</evidence>
<keyword evidence="3" id="KW-0804">Transcription</keyword>
<dbReference type="GO" id="GO:0003677">
    <property type="term" value="F:DNA binding"/>
    <property type="evidence" value="ECO:0007669"/>
    <property type="project" value="UniProtKB-KW"/>
</dbReference>
<comment type="caution">
    <text evidence="5">The sequence shown here is derived from an EMBL/GenBank/DDBJ whole genome shotgun (WGS) entry which is preliminary data.</text>
</comment>
<dbReference type="InterPro" id="IPR036390">
    <property type="entry name" value="WH_DNA-bd_sf"/>
</dbReference>
<organism evidence="5 6">
    <name type="scientific">Labrys monachus</name>
    <dbReference type="NCBI Taxonomy" id="217067"/>
    <lineage>
        <taxon>Bacteria</taxon>
        <taxon>Pseudomonadati</taxon>
        <taxon>Pseudomonadota</taxon>
        <taxon>Alphaproteobacteria</taxon>
        <taxon>Hyphomicrobiales</taxon>
        <taxon>Xanthobacteraceae</taxon>
        <taxon>Labrys</taxon>
    </lineage>
</organism>